<dbReference type="EMBL" id="HG675239">
    <property type="protein sequence ID" value="CDJ40701.1"/>
    <property type="molecule type" value="Genomic_DNA"/>
</dbReference>
<dbReference type="GO" id="GO:0005797">
    <property type="term" value="C:Golgi medial cisterna"/>
    <property type="evidence" value="ECO:0007669"/>
    <property type="project" value="TreeGrafter"/>
</dbReference>
<dbReference type="OrthoDB" id="348080at2759"/>
<proteinExistence type="predicted"/>
<gene>
    <name evidence="1" type="ORF">ETH_00038945</name>
</gene>
<dbReference type="PANTHER" id="PTHR21575:SF12">
    <property type="entry name" value="PROTEIN HID1"/>
    <property type="match status" value="1"/>
</dbReference>
<dbReference type="GO" id="GO:0016020">
    <property type="term" value="C:membrane"/>
    <property type="evidence" value="ECO:0007669"/>
    <property type="project" value="TreeGrafter"/>
</dbReference>
<dbReference type="RefSeq" id="XP_013231451.1">
    <property type="nucleotide sequence ID" value="XM_013375997.1"/>
</dbReference>
<dbReference type="Pfam" id="PF12722">
    <property type="entry name" value="Hid1"/>
    <property type="match status" value="2"/>
</dbReference>
<dbReference type="InterPro" id="IPR026705">
    <property type="entry name" value="Hid-1/Ecm30"/>
</dbReference>
<dbReference type="GO" id="GO:0000138">
    <property type="term" value="C:Golgi trans cisterna"/>
    <property type="evidence" value="ECO:0007669"/>
    <property type="project" value="TreeGrafter"/>
</dbReference>
<sequence>MNALARLLFLNGFCVNAPRCFLEKDEQIPSNVIDRRFLWCSGFGAAAASPCPSLPFMFANRSKVLNCLLLCFAGSLSKTIDEYLRQEPPWLAVFTAGHSPYTANLFCSLLSSIFTYDPVGYGLPLSRLFAAPEPEAFVCAALQLLLLLLDFKPLVFSEVAAGAGNTPALVNSLLTSLCNISPFIKGFGFESCIRLLGLLERLAKPSWLFKAPFHCQDLLFLIDAFNNLLQYQYEKSFCLWSN</sequence>
<evidence type="ECO:0000313" key="2">
    <source>
        <dbReference type="Proteomes" id="UP000030747"/>
    </source>
</evidence>
<name>U6KRV4_EIMTE</name>
<protein>
    <submittedName>
        <fullName evidence="1">GI18945, related</fullName>
    </submittedName>
</protein>
<keyword evidence="2" id="KW-1185">Reference proteome</keyword>
<dbReference type="PANTHER" id="PTHR21575">
    <property type="entry name" value="PROTEIN HID1"/>
    <property type="match status" value="1"/>
</dbReference>
<evidence type="ECO:0000313" key="1">
    <source>
        <dbReference type="EMBL" id="CDJ40701.1"/>
    </source>
</evidence>
<dbReference type="Proteomes" id="UP000030747">
    <property type="component" value="Unassembled WGS sequence"/>
</dbReference>
<dbReference type="GeneID" id="25256830"/>
<accession>U6KRV4</accession>
<organism evidence="1 2">
    <name type="scientific">Eimeria tenella</name>
    <name type="common">Coccidian parasite</name>
    <dbReference type="NCBI Taxonomy" id="5802"/>
    <lineage>
        <taxon>Eukaryota</taxon>
        <taxon>Sar</taxon>
        <taxon>Alveolata</taxon>
        <taxon>Apicomplexa</taxon>
        <taxon>Conoidasida</taxon>
        <taxon>Coccidia</taxon>
        <taxon>Eucoccidiorida</taxon>
        <taxon>Eimeriorina</taxon>
        <taxon>Eimeriidae</taxon>
        <taxon>Eimeria</taxon>
    </lineage>
</organism>
<reference evidence="1" key="1">
    <citation type="submission" date="2013-10" db="EMBL/GenBank/DDBJ databases">
        <title>Genomic analysis of the causative agents of coccidiosis in chickens.</title>
        <authorList>
            <person name="Reid A.J."/>
            <person name="Blake D."/>
            <person name="Billington K."/>
            <person name="Browne H."/>
            <person name="Dunn M."/>
            <person name="Hung S."/>
            <person name="Kawahara F."/>
            <person name="Miranda-Saavedra D."/>
            <person name="Mourier T."/>
            <person name="Nagra H."/>
            <person name="Otto T.D."/>
            <person name="Rawlings N."/>
            <person name="Sanchez A."/>
            <person name="Sanders M."/>
            <person name="Subramaniam C."/>
            <person name="Tay Y."/>
            <person name="Dear P."/>
            <person name="Doerig C."/>
            <person name="Gruber A."/>
            <person name="Parkinson J."/>
            <person name="Shirley M."/>
            <person name="Wan K.L."/>
            <person name="Berriman M."/>
            <person name="Tomley F."/>
            <person name="Pain A."/>
        </authorList>
    </citation>
    <scope>NUCLEOTIDE SEQUENCE [LARGE SCALE GENOMIC DNA]</scope>
    <source>
        <strain evidence="1">Houghton</strain>
    </source>
</reference>
<dbReference type="VEuPathDB" id="ToxoDB:ETH_00038945"/>
<dbReference type="AlphaFoldDB" id="U6KRV4"/>
<reference evidence="1" key="2">
    <citation type="submission" date="2013-10" db="EMBL/GenBank/DDBJ databases">
        <authorList>
            <person name="Aslett M."/>
        </authorList>
    </citation>
    <scope>NUCLEOTIDE SEQUENCE [LARGE SCALE GENOMIC DNA]</scope>
    <source>
        <strain evidence="1">Houghton</strain>
    </source>
</reference>
<dbReference type="VEuPathDB" id="ToxoDB:ETH2_1523800"/>